<organism evidence="1 2">
    <name type="scientific">Hungatella hathewayi</name>
    <dbReference type="NCBI Taxonomy" id="154046"/>
    <lineage>
        <taxon>Bacteria</taxon>
        <taxon>Bacillati</taxon>
        <taxon>Bacillota</taxon>
        <taxon>Clostridia</taxon>
        <taxon>Lachnospirales</taxon>
        <taxon>Lachnospiraceae</taxon>
        <taxon>Hungatella</taxon>
    </lineage>
</organism>
<dbReference type="AlphaFoldDB" id="A0AAW9WH46"/>
<accession>A0AAW9WH46</accession>
<dbReference type="Proteomes" id="UP000434223">
    <property type="component" value="Unassembled WGS sequence"/>
</dbReference>
<sequence length="361" mass="42586">MKILYFSPLAFHDLKQRPQEIAEALSKRHDVWYIEPTISYIGTLKNRALSCYTDSYDISPTLHILKLDGRFSLPLRMQFMDPLRINTIFERRQLSNLLKTCDMIWIGYEVWQRLLPLDVSKMLVYDKMDDNVKLSSDSIIRKYLTNCEKQLLKKCNLIFVTARQFLDRMQAYSNVYLVPNGFQYLQPMHAQQVYRTSRKVFGYIGKISHWFDTEAVKRLAVANPDCDIILVGPCDISKCKMPNIKYTGTVPKEEVPDWICSFDVCLYPFKQTELLDTINPVKIYEYLAYNKPVLAVNSNEIQEFKKLIYIYDTYDEMVSMSHKKLNVPFKSEVEYKNFLEQNSWITRVEQIEQIINEVKES</sequence>
<gene>
    <name evidence="1" type="ORF">GNE07_12585</name>
</gene>
<dbReference type="RefSeq" id="WP_055652410.1">
    <property type="nucleotide sequence ID" value="NZ_CABJBJ010000053.1"/>
</dbReference>
<protein>
    <submittedName>
        <fullName evidence="1">Glycosyltransferase</fullName>
    </submittedName>
</protein>
<dbReference type="Pfam" id="PF13692">
    <property type="entry name" value="Glyco_trans_1_4"/>
    <property type="match status" value="1"/>
</dbReference>
<dbReference type="EMBL" id="WNME01000007">
    <property type="protein sequence ID" value="MUB63888.1"/>
    <property type="molecule type" value="Genomic_DNA"/>
</dbReference>
<comment type="caution">
    <text evidence="1">The sequence shown here is derived from an EMBL/GenBank/DDBJ whole genome shotgun (WGS) entry which is preliminary data.</text>
</comment>
<dbReference type="SUPFAM" id="SSF53756">
    <property type="entry name" value="UDP-Glycosyltransferase/glycogen phosphorylase"/>
    <property type="match status" value="1"/>
</dbReference>
<evidence type="ECO:0000313" key="1">
    <source>
        <dbReference type="EMBL" id="MUB63888.1"/>
    </source>
</evidence>
<name>A0AAW9WH46_9FIRM</name>
<reference evidence="1 2" key="1">
    <citation type="submission" date="2019-09" db="EMBL/GenBank/DDBJ databases">
        <title>Draft genome sequencing of Hungatella hathewayi 123Y-2.</title>
        <authorList>
            <person name="Lv Q."/>
            <person name="Li S."/>
        </authorList>
    </citation>
    <scope>NUCLEOTIDE SEQUENCE [LARGE SCALE GENOMIC DNA]</scope>
    <source>
        <strain evidence="1 2">123Y-2</strain>
    </source>
</reference>
<proteinExistence type="predicted"/>
<dbReference type="Gene3D" id="3.40.50.2000">
    <property type="entry name" value="Glycogen Phosphorylase B"/>
    <property type="match status" value="1"/>
</dbReference>
<evidence type="ECO:0000313" key="2">
    <source>
        <dbReference type="Proteomes" id="UP000434223"/>
    </source>
</evidence>